<organism evidence="10">
    <name type="scientific">Golenkinia longispicula</name>
    <dbReference type="NCBI Taxonomy" id="204992"/>
    <lineage>
        <taxon>Eukaryota</taxon>
        <taxon>Viridiplantae</taxon>
        <taxon>Chlorophyta</taxon>
        <taxon>core chlorophytes</taxon>
        <taxon>Chlorophyceae</taxon>
        <taxon>CS clade</taxon>
        <taxon>Chlamydomonadales</taxon>
        <taxon>Golenkiniaceae</taxon>
        <taxon>Golenkinia</taxon>
    </lineage>
</organism>
<evidence type="ECO:0000256" key="5">
    <source>
        <dbReference type="ARBA" id="ARBA00023274"/>
    </source>
</evidence>
<evidence type="ECO:0000256" key="3">
    <source>
        <dbReference type="ARBA" id="ARBA00022884"/>
    </source>
</evidence>
<keyword evidence="5 7" id="KW-0687">Ribonucleoprotein</keyword>
<dbReference type="PROSITE" id="PS00937">
    <property type="entry name" value="RIBOSOMAL_L20"/>
    <property type="match status" value="1"/>
</dbReference>
<evidence type="ECO:0000256" key="4">
    <source>
        <dbReference type="ARBA" id="ARBA00022980"/>
    </source>
</evidence>
<evidence type="ECO:0000256" key="9">
    <source>
        <dbReference type="RuleBase" id="RU004311"/>
    </source>
</evidence>
<evidence type="ECO:0000256" key="7">
    <source>
        <dbReference type="HAMAP-Rule" id="MF_00382"/>
    </source>
</evidence>
<evidence type="ECO:0000256" key="6">
    <source>
        <dbReference type="ARBA" id="ARBA00035295"/>
    </source>
</evidence>
<dbReference type="InterPro" id="IPR005813">
    <property type="entry name" value="Ribosomal_bL20"/>
</dbReference>
<dbReference type="CDD" id="cd07026">
    <property type="entry name" value="Ribosomal_L20"/>
    <property type="match status" value="1"/>
</dbReference>
<evidence type="ECO:0000256" key="1">
    <source>
        <dbReference type="ARBA" id="ARBA00007698"/>
    </source>
</evidence>
<dbReference type="GO" id="GO:0000027">
    <property type="term" value="P:ribosomal large subunit assembly"/>
    <property type="evidence" value="ECO:0007669"/>
    <property type="project" value="UniProtKB-UniRule"/>
</dbReference>
<protein>
    <recommendedName>
        <fullName evidence="6 7">Large ribosomal subunit protein bL20c</fullName>
    </recommendedName>
</protein>
<sequence length="116" mass="13896">MTRVKRGSVSRKRHKKILKMVKGFRGAASLLFRTANQRNLKALSYSYLNRRKKKRDFRRLWITRVNAAVRRHAMSYSEFMYYLKKSSIKLNRKVIAQLAVFDPEMFIRQVLSLLEK</sequence>
<comment type="function">
    <text evidence="7 9">Binds directly to 23S ribosomal RNA and is necessary for the in vitro assembly process of the 50S ribosomal subunit. It is not involved in the protein synthesizing functions of that subunit.</text>
</comment>
<dbReference type="EMBL" id="KT625114">
    <property type="protein sequence ID" value="ALO21412.1"/>
    <property type="molecule type" value="Genomic_DNA"/>
</dbReference>
<dbReference type="Pfam" id="PF00453">
    <property type="entry name" value="Ribosomal_L20"/>
    <property type="match status" value="1"/>
</dbReference>
<dbReference type="HAMAP" id="MF_00382">
    <property type="entry name" value="Ribosomal_bL20"/>
    <property type="match status" value="1"/>
</dbReference>
<keyword evidence="10" id="KW-0934">Plastid</keyword>
<geneLocation type="chloroplast" evidence="10"/>
<name>A0A0S2ICF2_9CHLO</name>
<accession>A0A0S2ICF2</accession>
<dbReference type="GO" id="GO:1990904">
    <property type="term" value="C:ribonucleoprotein complex"/>
    <property type="evidence" value="ECO:0007669"/>
    <property type="project" value="UniProtKB-KW"/>
</dbReference>
<dbReference type="InterPro" id="IPR049946">
    <property type="entry name" value="RIBOSOMAL_L20_CS"/>
</dbReference>
<dbReference type="GO" id="GO:0005840">
    <property type="term" value="C:ribosome"/>
    <property type="evidence" value="ECO:0007669"/>
    <property type="project" value="UniProtKB-KW"/>
</dbReference>
<keyword evidence="3 7" id="KW-0694">RNA-binding</keyword>
<dbReference type="GO" id="GO:0003735">
    <property type="term" value="F:structural constituent of ribosome"/>
    <property type="evidence" value="ECO:0007669"/>
    <property type="project" value="InterPro"/>
</dbReference>
<dbReference type="PANTHER" id="PTHR10986">
    <property type="entry name" value="39S RIBOSOMAL PROTEIN L20"/>
    <property type="match status" value="1"/>
</dbReference>
<keyword evidence="2 7" id="KW-0699">rRNA-binding</keyword>
<dbReference type="FunFam" id="1.10.1900.20:FF:000001">
    <property type="entry name" value="50S ribosomal protein L20"/>
    <property type="match status" value="1"/>
</dbReference>
<comment type="similarity">
    <text evidence="1 7 8">Belongs to the bacterial ribosomal protein bL20 family.</text>
</comment>
<evidence type="ECO:0000256" key="2">
    <source>
        <dbReference type="ARBA" id="ARBA00022730"/>
    </source>
</evidence>
<comment type="subcellular location">
    <subcellularLocation>
        <location evidence="7">Plastid</location>
        <location evidence="7">Chloroplast</location>
    </subcellularLocation>
</comment>
<gene>
    <name evidence="7 10" type="primary">rpl20</name>
</gene>
<evidence type="ECO:0000313" key="10">
    <source>
        <dbReference type="EMBL" id="ALO21412.1"/>
    </source>
</evidence>
<dbReference type="Gene3D" id="1.10.1900.20">
    <property type="entry name" value="Ribosomal protein L20"/>
    <property type="match status" value="1"/>
</dbReference>
<evidence type="ECO:0000256" key="8">
    <source>
        <dbReference type="RuleBase" id="RU000561"/>
    </source>
</evidence>
<proteinExistence type="inferred from homology"/>
<keyword evidence="4 7" id="KW-0689">Ribosomal protein</keyword>
<dbReference type="AlphaFoldDB" id="A0A0S2ICF2"/>
<dbReference type="SUPFAM" id="SSF74731">
    <property type="entry name" value="Ribosomal protein L20"/>
    <property type="match status" value="1"/>
</dbReference>
<dbReference type="Gene3D" id="6.10.160.10">
    <property type="match status" value="1"/>
</dbReference>
<dbReference type="InterPro" id="IPR035566">
    <property type="entry name" value="Ribosomal_protein_bL20_C"/>
</dbReference>
<dbReference type="GO" id="GO:0009507">
    <property type="term" value="C:chloroplast"/>
    <property type="evidence" value="ECO:0007669"/>
    <property type="project" value="UniProtKB-SubCell"/>
</dbReference>
<dbReference type="PRINTS" id="PR00062">
    <property type="entry name" value="RIBOSOMALL20"/>
</dbReference>
<reference evidence="10" key="1">
    <citation type="journal article" date="2015" name="BMC Evol. Biol.">
        <title>Chloroplast phylogenomic analysis of chlorophyte green algae identifies a novel lineage sister to the Sphaeropleales (Chlorophyceae).</title>
        <authorList>
            <person name="Lemieux C."/>
            <person name="Vincent A.T."/>
            <person name="Labarre A."/>
            <person name="Otis C."/>
            <person name="Turmel M."/>
        </authorList>
    </citation>
    <scope>NUCLEOTIDE SEQUENCE</scope>
</reference>
<dbReference type="GO" id="GO:0019843">
    <property type="term" value="F:rRNA binding"/>
    <property type="evidence" value="ECO:0007669"/>
    <property type="project" value="UniProtKB-UniRule"/>
</dbReference>
<dbReference type="GO" id="GO:0006412">
    <property type="term" value="P:translation"/>
    <property type="evidence" value="ECO:0007669"/>
    <property type="project" value="InterPro"/>
</dbReference>
<dbReference type="NCBIfam" id="TIGR01032">
    <property type="entry name" value="rplT_bact"/>
    <property type="match status" value="1"/>
</dbReference>
<keyword evidence="10" id="KW-0150">Chloroplast</keyword>